<dbReference type="EMBL" id="JAPDMZ010000051">
    <property type="protein sequence ID" value="KAK0553368.1"/>
    <property type="molecule type" value="Genomic_DNA"/>
</dbReference>
<keyword evidence="1 2" id="KW-0694">RNA-binding</keyword>
<feature type="region of interest" description="Disordered" evidence="3">
    <location>
        <begin position="346"/>
        <end position="374"/>
    </location>
</feature>
<keyword evidence="6" id="KW-1185">Reference proteome</keyword>
<dbReference type="AlphaFoldDB" id="A0AAN6JYT8"/>
<dbReference type="InterPro" id="IPR035979">
    <property type="entry name" value="RBD_domain_sf"/>
</dbReference>
<evidence type="ECO:0000256" key="3">
    <source>
        <dbReference type="SAM" id="MobiDB-lite"/>
    </source>
</evidence>
<dbReference type="Gene3D" id="3.30.70.330">
    <property type="match status" value="1"/>
</dbReference>
<dbReference type="PANTHER" id="PTHR19965:SF82">
    <property type="entry name" value="THO COMPLEX SUBUNIT 4"/>
    <property type="match status" value="1"/>
</dbReference>
<dbReference type="Pfam" id="PF00076">
    <property type="entry name" value="RRM_1"/>
    <property type="match status" value="1"/>
</dbReference>
<evidence type="ECO:0000313" key="6">
    <source>
        <dbReference type="Proteomes" id="UP001176517"/>
    </source>
</evidence>
<dbReference type="PROSITE" id="PS50102">
    <property type="entry name" value="RRM"/>
    <property type="match status" value="1"/>
</dbReference>
<dbReference type="InterPro" id="IPR000504">
    <property type="entry name" value="RRM_dom"/>
</dbReference>
<feature type="compositionally biased region" description="Low complexity" evidence="3">
    <location>
        <begin position="246"/>
        <end position="267"/>
    </location>
</feature>
<evidence type="ECO:0000256" key="2">
    <source>
        <dbReference type="PROSITE-ProRule" id="PRU00176"/>
    </source>
</evidence>
<feature type="compositionally biased region" description="Basic residues" evidence="3">
    <location>
        <begin position="350"/>
        <end position="359"/>
    </location>
</feature>
<accession>A0AAN6JYT8</accession>
<dbReference type="PANTHER" id="PTHR19965">
    <property type="entry name" value="RNA AND EXPORT FACTOR BINDING PROTEIN"/>
    <property type="match status" value="1"/>
</dbReference>
<dbReference type="SUPFAM" id="SSF54928">
    <property type="entry name" value="RNA-binding domain, RBD"/>
    <property type="match status" value="1"/>
</dbReference>
<organism evidence="5 6">
    <name type="scientific">Tilletia horrida</name>
    <dbReference type="NCBI Taxonomy" id="155126"/>
    <lineage>
        <taxon>Eukaryota</taxon>
        <taxon>Fungi</taxon>
        <taxon>Dikarya</taxon>
        <taxon>Basidiomycota</taxon>
        <taxon>Ustilaginomycotina</taxon>
        <taxon>Exobasidiomycetes</taxon>
        <taxon>Tilletiales</taxon>
        <taxon>Tilletiaceae</taxon>
        <taxon>Tilletia</taxon>
    </lineage>
</organism>
<sequence>MEDVAYPPAQISIRGTSGPYWLLISNLMKGTSADDIRMTFEPFGNVLDVRLRPPPTANHPSSSFEIAFESRADAAKAREQFNGALADGRVLSVDFIQGGSHVVAGAAAGTGAGSGSRAIDSSHSHNPTGTTESSVPYAQFSRSVSQAAQDRKTGPRGEVVPGPAPLPREVRGLPSGNGARAGTRDLIPARETRGGGRNGVAAAAVPTARAVSGQKRKASGSSVAASAPTPAKQQSLQSRLMGPAEAARAQKVAQQQKAAQQKQAAAAARKRAVNQNAAAASSGPSFGALGTVAKRSGGVIPTAPKGKAAVALSLKDRIGSLPLAQRLAAADAKPGKGAKSEIVLAAAAAPKKKRQRKGKTAASGSSKASSMEVD</sequence>
<dbReference type="Proteomes" id="UP001176517">
    <property type="component" value="Unassembled WGS sequence"/>
</dbReference>
<gene>
    <name evidence="5" type="primary">SMC3_1</name>
    <name evidence="5" type="ORF">OC846_002528</name>
</gene>
<feature type="domain" description="RRM" evidence="4">
    <location>
        <begin position="20"/>
        <end position="98"/>
    </location>
</feature>
<proteinExistence type="predicted"/>
<comment type="caution">
    <text evidence="5">The sequence shown here is derived from an EMBL/GenBank/DDBJ whole genome shotgun (WGS) entry which is preliminary data.</text>
</comment>
<reference evidence="5" key="1">
    <citation type="journal article" date="2023" name="PhytoFront">
        <title>Draft Genome Resources of Seven Strains of Tilletia horrida, Causal Agent of Kernel Smut of Rice.</title>
        <authorList>
            <person name="Khanal S."/>
            <person name="Antony Babu S."/>
            <person name="Zhou X.G."/>
        </authorList>
    </citation>
    <scope>NUCLEOTIDE SEQUENCE</scope>
    <source>
        <strain evidence="5">TX6</strain>
    </source>
</reference>
<dbReference type="GO" id="GO:0003729">
    <property type="term" value="F:mRNA binding"/>
    <property type="evidence" value="ECO:0007669"/>
    <property type="project" value="TreeGrafter"/>
</dbReference>
<feature type="compositionally biased region" description="Low complexity" evidence="3">
    <location>
        <begin position="199"/>
        <end position="211"/>
    </location>
</feature>
<evidence type="ECO:0000259" key="4">
    <source>
        <dbReference type="PROSITE" id="PS50102"/>
    </source>
</evidence>
<dbReference type="SMART" id="SM00360">
    <property type="entry name" value="RRM"/>
    <property type="match status" value="1"/>
</dbReference>
<dbReference type="CDD" id="cd00590">
    <property type="entry name" value="RRM_SF"/>
    <property type="match status" value="1"/>
</dbReference>
<dbReference type="InterPro" id="IPR012677">
    <property type="entry name" value="Nucleotide-bd_a/b_plait_sf"/>
</dbReference>
<feature type="compositionally biased region" description="Polar residues" evidence="3">
    <location>
        <begin position="119"/>
        <end position="148"/>
    </location>
</feature>
<evidence type="ECO:0000256" key="1">
    <source>
        <dbReference type="ARBA" id="ARBA00022884"/>
    </source>
</evidence>
<evidence type="ECO:0000313" key="5">
    <source>
        <dbReference type="EMBL" id="KAK0553368.1"/>
    </source>
</evidence>
<dbReference type="InterPro" id="IPR051229">
    <property type="entry name" value="ALYREF_mRNA_export"/>
</dbReference>
<name>A0AAN6JYT8_9BASI</name>
<protein>
    <submittedName>
        <fullName evidence="5">Structural maintenance of chromosomes protein 3</fullName>
    </submittedName>
</protein>
<feature type="compositionally biased region" description="Low complexity" evidence="3">
    <location>
        <begin position="360"/>
        <end position="374"/>
    </location>
</feature>
<dbReference type="GO" id="GO:0005634">
    <property type="term" value="C:nucleus"/>
    <property type="evidence" value="ECO:0007669"/>
    <property type="project" value="TreeGrafter"/>
</dbReference>
<feature type="region of interest" description="Disordered" evidence="3">
    <location>
        <begin position="108"/>
        <end position="267"/>
    </location>
</feature>